<evidence type="ECO:0000256" key="5">
    <source>
        <dbReference type="ARBA" id="ARBA00022741"/>
    </source>
</evidence>
<comment type="cofactor">
    <cofactor evidence="10">
        <name>Zn(2+)</name>
        <dbReference type="ChEBI" id="CHEBI:29105"/>
    </cofactor>
    <text evidence="10">Binds 1 zinc ion per subunit.</text>
</comment>
<evidence type="ECO:0000313" key="14">
    <source>
        <dbReference type="EMBL" id="SDF56061.1"/>
    </source>
</evidence>
<feature type="binding site" evidence="10">
    <location>
        <position position="307"/>
    </location>
    <ligand>
        <name>Zn(2+)</name>
        <dbReference type="ChEBI" id="CHEBI:29105"/>
    </ligand>
</feature>
<keyword evidence="1 10" id="KW-0963">Cytoplasm</keyword>
<evidence type="ECO:0000256" key="9">
    <source>
        <dbReference type="ARBA" id="ARBA00023134"/>
    </source>
</evidence>
<dbReference type="Pfam" id="PF03193">
    <property type="entry name" value="RsgA_GTPase"/>
    <property type="match status" value="1"/>
</dbReference>
<name>A0A1G7M342_9RHOB</name>
<keyword evidence="5 10" id="KW-0547">Nucleotide-binding</keyword>
<dbReference type="GO" id="GO:0005737">
    <property type="term" value="C:cytoplasm"/>
    <property type="evidence" value="ECO:0007669"/>
    <property type="project" value="UniProtKB-SubCell"/>
</dbReference>
<gene>
    <name evidence="10" type="primary">rsgA</name>
    <name evidence="14" type="ORF">SAMN04488117_10578</name>
</gene>
<dbReference type="EMBL" id="FNBL01000005">
    <property type="protein sequence ID" value="SDF56061.1"/>
    <property type="molecule type" value="Genomic_DNA"/>
</dbReference>
<evidence type="ECO:0000256" key="6">
    <source>
        <dbReference type="ARBA" id="ARBA00022801"/>
    </source>
</evidence>
<dbReference type="Gene3D" id="1.10.40.50">
    <property type="entry name" value="Probable gtpase engc, domain 3"/>
    <property type="match status" value="1"/>
</dbReference>
<keyword evidence="6 10" id="KW-0378">Hydrolase</keyword>
<sequence>MPSPPHRREALFCVTLFVIWGRPMTQDTTSTDLKTLGWSQFFTSQLSIEELETLTPMRLSEVRRRSVVALSAGLERLDISLTGDHVATDMAVGDFVLSDGERIIRRLDRRTLISRRAAGVAATAQLIAANIDTLFITTSCNTDFNEARLERYLAIAIEAEAAPVIVITKADRPEDIPVEAYVDRAKAIYERAEILAINAKDPADIARLEHYCGTGQTLALVGSSGVGKSTIARGLTGEDLDVGDIREDDAKGRHTTTARSMHRMHAGGWLIDTPGMRELALHDAMEGIGTLFEDITDLAMTCKFSDCQHRTEPGCAIRAAIDSGVLDEPRVERWRKLMEEDSRNSESISETRGRGRKFSKMVKQAKKVKSGKRGE</sequence>
<dbReference type="NCBIfam" id="TIGR00157">
    <property type="entry name" value="ribosome small subunit-dependent GTPase A"/>
    <property type="match status" value="1"/>
</dbReference>
<dbReference type="AlphaFoldDB" id="A0A1G7M342"/>
<comment type="subunit">
    <text evidence="10">Monomer. Associates with 30S ribosomal subunit, binds 16S rRNA.</text>
</comment>
<dbReference type="PANTHER" id="PTHR32120:SF10">
    <property type="entry name" value="SMALL RIBOSOMAL SUBUNIT BIOGENESIS GTPASE RSGA"/>
    <property type="match status" value="1"/>
</dbReference>
<keyword evidence="8 10" id="KW-0694">RNA-binding</keyword>
<accession>A0A1G7M342</accession>
<keyword evidence="4 10" id="KW-0699">rRNA-binding</keyword>
<evidence type="ECO:0000256" key="4">
    <source>
        <dbReference type="ARBA" id="ARBA00022730"/>
    </source>
</evidence>
<feature type="binding site" evidence="10">
    <location>
        <begin position="168"/>
        <end position="171"/>
    </location>
    <ligand>
        <name>GTP</name>
        <dbReference type="ChEBI" id="CHEBI:37565"/>
    </ligand>
</feature>
<keyword evidence="3 10" id="KW-0479">Metal-binding</keyword>
<evidence type="ECO:0000313" key="15">
    <source>
        <dbReference type="Proteomes" id="UP000182284"/>
    </source>
</evidence>
<protein>
    <recommendedName>
        <fullName evidence="10">Small ribosomal subunit biogenesis GTPase RsgA</fullName>
        <ecNumber evidence="10">3.6.1.-</ecNumber>
    </recommendedName>
</protein>
<evidence type="ECO:0000256" key="8">
    <source>
        <dbReference type="ARBA" id="ARBA00022884"/>
    </source>
</evidence>
<reference evidence="14 15" key="1">
    <citation type="submission" date="2016-10" db="EMBL/GenBank/DDBJ databases">
        <authorList>
            <person name="de Groot N.N."/>
        </authorList>
    </citation>
    <scope>NUCLEOTIDE SEQUENCE [LARGE SCALE GENOMIC DNA]</scope>
    <source>
        <strain evidence="14 15">DSM 27375</strain>
    </source>
</reference>
<feature type="region of interest" description="Disordered" evidence="11">
    <location>
        <begin position="339"/>
        <end position="375"/>
    </location>
</feature>
<dbReference type="InterPro" id="IPR027417">
    <property type="entry name" value="P-loop_NTPase"/>
</dbReference>
<dbReference type="CDD" id="cd01854">
    <property type="entry name" value="YjeQ_EngC"/>
    <property type="match status" value="1"/>
</dbReference>
<feature type="binding site" evidence="10">
    <location>
        <position position="302"/>
    </location>
    <ligand>
        <name>Zn(2+)</name>
        <dbReference type="ChEBI" id="CHEBI:29105"/>
    </ligand>
</feature>
<feature type="compositionally biased region" description="Basic and acidic residues" evidence="11">
    <location>
        <begin position="339"/>
        <end position="353"/>
    </location>
</feature>
<dbReference type="Gene3D" id="3.40.50.300">
    <property type="entry name" value="P-loop containing nucleotide triphosphate hydrolases"/>
    <property type="match status" value="1"/>
</dbReference>
<organism evidence="14 15">
    <name type="scientific">Celeribacter baekdonensis</name>
    <dbReference type="NCBI Taxonomy" id="875171"/>
    <lineage>
        <taxon>Bacteria</taxon>
        <taxon>Pseudomonadati</taxon>
        <taxon>Pseudomonadota</taxon>
        <taxon>Alphaproteobacteria</taxon>
        <taxon>Rhodobacterales</taxon>
        <taxon>Roseobacteraceae</taxon>
        <taxon>Celeribacter</taxon>
    </lineage>
</organism>
<dbReference type="GO" id="GO:0046872">
    <property type="term" value="F:metal ion binding"/>
    <property type="evidence" value="ECO:0007669"/>
    <property type="project" value="UniProtKB-KW"/>
</dbReference>
<dbReference type="InterPro" id="IPR030378">
    <property type="entry name" value="G_CP_dom"/>
</dbReference>
<dbReference type="GO" id="GO:0003924">
    <property type="term" value="F:GTPase activity"/>
    <property type="evidence" value="ECO:0007669"/>
    <property type="project" value="UniProtKB-UniRule"/>
</dbReference>
<evidence type="ECO:0000259" key="12">
    <source>
        <dbReference type="PROSITE" id="PS50936"/>
    </source>
</evidence>
<dbReference type="PROSITE" id="PS51721">
    <property type="entry name" value="G_CP"/>
    <property type="match status" value="1"/>
</dbReference>
<feature type="domain" description="CP-type G" evidence="13">
    <location>
        <begin position="123"/>
        <end position="279"/>
    </location>
</feature>
<dbReference type="GO" id="GO:0005525">
    <property type="term" value="F:GTP binding"/>
    <property type="evidence" value="ECO:0007669"/>
    <property type="project" value="UniProtKB-UniRule"/>
</dbReference>
<dbReference type="Proteomes" id="UP000182284">
    <property type="component" value="Unassembled WGS sequence"/>
</dbReference>
<dbReference type="EC" id="3.6.1.-" evidence="10"/>
<comment type="similarity">
    <text evidence="10">Belongs to the TRAFAC class YlqF/YawG GTPase family. RsgA subfamily.</text>
</comment>
<dbReference type="SUPFAM" id="SSF52540">
    <property type="entry name" value="P-loop containing nucleoside triphosphate hydrolases"/>
    <property type="match status" value="1"/>
</dbReference>
<evidence type="ECO:0000256" key="10">
    <source>
        <dbReference type="HAMAP-Rule" id="MF_01820"/>
    </source>
</evidence>
<evidence type="ECO:0000256" key="7">
    <source>
        <dbReference type="ARBA" id="ARBA00022833"/>
    </source>
</evidence>
<comment type="subcellular location">
    <subcellularLocation>
        <location evidence="10">Cytoplasm</location>
    </subcellularLocation>
</comment>
<dbReference type="HAMAP" id="MF_01820">
    <property type="entry name" value="GTPase_RsgA"/>
    <property type="match status" value="1"/>
</dbReference>
<keyword evidence="2 10" id="KW-0690">Ribosome biogenesis</keyword>
<dbReference type="PROSITE" id="PS50936">
    <property type="entry name" value="ENGC_GTPASE"/>
    <property type="match status" value="1"/>
</dbReference>
<evidence type="ECO:0000256" key="11">
    <source>
        <dbReference type="SAM" id="MobiDB-lite"/>
    </source>
</evidence>
<dbReference type="GO" id="GO:0019843">
    <property type="term" value="F:rRNA binding"/>
    <property type="evidence" value="ECO:0007669"/>
    <property type="project" value="UniProtKB-KW"/>
</dbReference>
<dbReference type="PANTHER" id="PTHR32120">
    <property type="entry name" value="SMALL RIBOSOMAL SUBUNIT BIOGENESIS GTPASE RSGA"/>
    <property type="match status" value="1"/>
</dbReference>
<evidence type="ECO:0000256" key="1">
    <source>
        <dbReference type="ARBA" id="ARBA00022490"/>
    </source>
</evidence>
<evidence type="ECO:0000256" key="2">
    <source>
        <dbReference type="ARBA" id="ARBA00022517"/>
    </source>
</evidence>
<feature type="domain" description="EngC GTPase" evidence="12">
    <location>
        <begin position="129"/>
        <end position="277"/>
    </location>
</feature>
<feature type="compositionally biased region" description="Basic residues" evidence="11">
    <location>
        <begin position="354"/>
        <end position="375"/>
    </location>
</feature>
<dbReference type="InterPro" id="IPR004881">
    <property type="entry name" value="Ribosome_biogen_GTPase_RsgA"/>
</dbReference>
<comment type="function">
    <text evidence="10">One of several proteins that assist in the late maturation steps of the functional core of the 30S ribosomal subunit. Helps release RbfA from mature subunits. May play a role in the assembly of ribosomal proteins into the subunit. Circularly permuted GTPase that catalyzes slow GTP hydrolysis, GTPase activity is stimulated by the 30S ribosomal subunit.</text>
</comment>
<evidence type="ECO:0000256" key="3">
    <source>
        <dbReference type="ARBA" id="ARBA00022723"/>
    </source>
</evidence>
<proteinExistence type="inferred from homology"/>
<keyword evidence="9 10" id="KW-0342">GTP-binding</keyword>
<dbReference type="InterPro" id="IPR010914">
    <property type="entry name" value="RsgA_GTPase_dom"/>
</dbReference>
<feature type="binding site" evidence="10">
    <location>
        <begin position="222"/>
        <end position="230"/>
    </location>
    <ligand>
        <name>GTP</name>
        <dbReference type="ChEBI" id="CHEBI:37565"/>
    </ligand>
</feature>
<evidence type="ECO:0000259" key="13">
    <source>
        <dbReference type="PROSITE" id="PS51721"/>
    </source>
</evidence>
<dbReference type="GO" id="GO:0042274">
    <property type="term" value="P:ribosomal small subunit biogenesis"/>
    <property type="evidence" value="ECO:0007669"/>
    <property type="project" value="UniProtKB-UniRule"/>
</dbReference>
<feature type="binding site" evidence="10">
    <location>
        <position position="309"/>
    </location>
    <ligand>
        <name>Zn(2+)</name>
        <dbReference type="ChEBI" id="CHEBI:29105"/>
    </ligand>
</feature>
<feature type="binding site" evidence="10">
    <location>
        <position position="315"/>
    </location>
    <ligand>
        <name>Zn(2+)</name>
        <dbReference type="ChEBI" id="CHEBI:29105"/>
    </ligand>
</feature>
<keyword evidence="7 10" id="KW-0862">Zinc</keyword>